<sequence>MDISHRSVNNYLNRCGIYRKSCTNAPFITEIPNKRLEFNLDVNDSSLEFWGDKEMKLKNSKLKYGGGSIMIWIGVSRYLKALIIKIKHTIDDTEYQRMLENMFGDWPKEYNISAG</sequence>
<dbReference type="InterPro" id="IPR036397">
    <property type="entry name" value="RNaseH_sf"/>
</dbReference>
<keyword evidence="2" id="KW-1185">Reference proteome</keyword>
<dbReference type="Gene3D" id="3.30.420.10">
    <property type="entry name" value="Ribonuclease H-like superfamily/Ribonuclease H"/>
    <property type="match status" value="1"/>
</dbReference>
<dbReference type="EMBL" id="JWZT01005133">
    <property type="protein sequence ID" value="KII62047.1"/>
    <property type="molecule type" value="Genomic_DNA"/>
</dbReference>
<dbReference type="AlphaFoldDB" id="A0A0C2IZ05"/>
<gene>
    <name evidence="1" type="ORF">RF11_07346</name>
</gene>
<name>A0A0C2IZ05_THEKT</name>
<proteinExistence type="predicted"/>
<dbReference type="GO" id="GO:0003676">
    <property type="term" value="F:nucleic acid binding"/>
    <property type="evidence" value="ECO:0007669"/>
    <property type="project" value="InterPro"/>
</dbReference>
<protein>
    <recommendedName>
        <fullName evidence="3">Transposase</fullName>
    </recommendedName>
</protein>
<reference evidence="1 2" key="1">
    <citation type="journal article" date="2014" name="Genome Biol. Evol.">
        <title>The genome of the myxosporean Thelohanellus kitauei shows adaptations to nutrient acquisition within its fish host.</title>
        <authorList>
            <person name="Yang Y."/>
            <person name="Xiong J."/>
            <person name="Zhou Z."/>
            <person name="Huo F."/>
            <person name="Miao W."/>
            <person name="Ran C."/>
            <person name="Liu Y."/>
            <person name="Zhang J."/>
            <person name="Feng J."/>
            <person name="Wang M."/>
            <person name="Wang M."/>
            <person name="Wang L."/>
            <person name="Yao B."/>
        </authorList>
    </citation>
    <scope>NUCLEOTIDE SEQUENCE [LARGE SCALE GENOMIC DNA]</scope>
    <source>
        <strain evidence="1">Wuqing</strain>
    </source>
</reference>
<accession>A0A0C2IZ05</accession>
<evidence type="ECO:0008006" key="3">
    <source>
        <dbReference type="Google" id="ProtNLM"/>
    </source>
</evidence>
<organism evidence="1 2">
    <name type="scientific">Thelohanellus kitauei</name>
    <name type="common">Myxosporean</name>
    <dbReference type="NCBI Taxonomy" id="669202"/>
    <lineage>
        <taxon>Eukaryota</taxon>
        <taxon>Metazoa</taxon>
        <taxon>Cnidaria</taxon>
        <taxon>Myxozoa</taxon>
        <taxon>Myxosporea</taxon>
        <taxon>Bivalvulida</taxon>
        <taxon>Platysporina</taxon>
        <taxon>Myxobolidae</taxon>
        <taxon>Thelohanellus</taxon>
    </lineage>
</organism>
<evidence type="ECO:0000313" key="2">
    <source>
        <dbReference type="Proteomes" id="UP000031668"/>
    </source>
</evidence>
<dbReference type="Proteomes" id="UP000031668">
    <property type="component" value="Unassembled WGS sequence"/>
</dbReference>
<comment type="caution">
    <text evidence="1">The sequence shown here is derived from an EMBL/GenBank/DDBJ whole genome shotgun (WGS) entry which is preliminary data.</text>
</comment>
<evidence type="ECO:0000313" key="1">
    <source>
        <dbReference type="EMBL" id="KII62047.1"/>
    </source>
</evidence>